<sequence>MQKWTKKESETVFSKYGRAVKRRTFILPDGQDADFYVQVSGSPVCVLALTNDNRVILVRQFRVGPEDVLLELPGGVQEKGESPEEAMRRELLEETGYTGDIESVTRCLDCAYSTTDRHCFVATNCQKVAEPKPDETEFVEVVTMPLPEFRNHLRTGRMTDVEVGYLGLDYLGLL</sequence>
<dbReference type="PROSITE" id="PS51462">
    <property type="entry name" value="NUDIX"/>
    <property type="match status" value="1"/>
</dbReference>
<proteinExistence type="inferred from homology"/>
<gene>
    <name evidence="5" type="ORF">COY93_01050</name>
</gene>
<organism evidence="5 6">
    <name type="scientific">Candidatus Uhrbacteria bacterium CG_4_10_14_0_8_um_filter_58_22</name>
    <dbReference type="NCBI Taxonomy" id="1975029"/>
    <lineage>
        <taxon>Bacteria</taxon>
        <taxon>Candidatus Uhriibacteriota</taxon>
    </lineage>
</organism>
<comment type="similarity">
    <text evidence="3">Belongs to the Nudix hydrolase family.</text>
</comment>
<protein>
    <submittedName>
        <fullName evidence="5">NUDIX hydrolase</fullName>
    </submittedName>
</protein>
<evidence type="ECO:0000313" key="6">
    <source>
        <dbReference type="Proteomes" id="UP000230973"/>
    </source>
</evidence>
<dbReference type="GO" id="GO:0016462">
    <property type="term" value="F:pyrophosphatase activity"/>
    <property type="evidence" value="ECO:0007669"/>
    <property type="project" value="UniProtKB-ARBA"/>
</dbReference>
<dbReference type="InterPro" id="IPR000086">
    <property type="entry name" value="NUDIX_hydrolase_dom"/>
</dbReference>
<dbReference type="PROSITE" id="PS00893">
    <property type="entry name" value="NUDIX_BOX"/>
    <property type="match status" value="1"/>
</dbReference>
<comment type="caution">
    <text evidence="5">The sequence shown here is derived from an EMBL/GenBank/DDBJ whole genome shotgun (WGS) entry which is preliminary data.</text>
</comment>
<dbReference type="PANTHER" id="PTHR11839:SF18">
    <property type="entry name" value="NUDIX HYDROLASE DOMAIN-CONTAINING PROTEIN"/>
    <property type="match status" value="1"/>
</dbReference>
<evidence type="ECO:0000256" key="1">
    <source>
        <dbReference type="ARBA" id="ARBA00001946"/>
    </source>
</evidence>
<evidence type="ECO:0000256" key="2">
    <source>
        <dbReference type="ARBA" id="ARBA00022801"/>
    </source>
</evidence>
<dbReference type="Proteomes" id="UP000230973">
    <property type="component" value="Unassembled WGS sequence"/>
</dbReference>
<name>A0A2M7QAV0_9BACT</name>
<evidence type="ECO:0000259" key="4">
    <source>
        <dbReference type="PROSITE" id="PS51462"/>
    </source>
</evidence>
<dbReference type="InterPro" id="IPR020084">
    <property type="entry name" value="NUDIX_hydrolase_CS"/>
</dbReference>
<reference evidence="6" key="1">
    <citation type="submission" date="2017-09" db="EMBL/GenBank/DDBJ databases">
        <title>Depth-based differentiation of microbial function through sediment-hosted aquifers and enrichment of novel symbionts in the deep terrestrial subsurface.</title>
        <authorList>
            <person name="Probst A.J."/>
            <person name="Ladd B."/>
            <person name="Jarett J.K."/>
            <person name="Geller-Mcgrath D.E."/>
            <person name="Sieber C.M.K."/>
            <person name="Emerson J.B."/>
            <person name="Anantharaman K."/>
            <person name="Thomas B.C."/>
            <person name="Malmstrom R."/>
            <person name="Stieglmeier M."/>
            <person name="Klingl A."/>
            <person name="Woyke T."/>
            <person name="Ryan C.M."/>
            <person name="Banfield J.F."/>
        </authorList>
    </citation>
    <scope>NUCLEOTIDE SEQUENCE [LARGE SCALE GENOMIC DNA]</scope>
</reference>
<dbReference type="AlphaFoldDB" id="A0A2M7QAV0"/>
<dbReference type="EMBL" id="PFLC01000011">
    <property type="protein sequence ID" value="PIY63254.1"/>
    <property type="molecule type" value="Genomic_DNA"/>
</dbReference>
<evidence type="ECO:0000313" key="5">
    <source>
        <dbReference type="EMBL" id="PIY63254.1"/>
    </source>
</evidence>
<dbReference type="InterPro" id="IPR015797">
    <property type="entry name" value="NUDIX_hydrolase-like_dom_sf"/>
</dbReference>
<dbReference type="InterPro" id="IPR020476">
    <property type="entry name" value="Nudix_hydrolase"/>
</dbReference>
<evidence type="ECO:0000256" key="3">
    <source>
        <dbReference type="RuleBase" id="RU003476"/>
    </source>
</evidence>
<dbReference type="Pfam" id="PF00293">
    <property type="entry name" value="NUDIX"/>
    <property type="match status" value="1"/>
</dbReference>
<dbReference type="GO" id="GO:0019693">
    <property type="term" value="P:ribose phosphate metabolic process"/>
    <property type="evidence" value="ECO:0007669"/>
    <property type="project" value="TreeGrafter"/>
</dbReference>
<dbReference type="PANTHER" id="PTHR11839">
    <property type="entry name" value="UDP/ADP-SUGAR PYROPHOSPHATASE"/>
    <property type="match status" value="1"/>
</dbReference>
<dbReference type="PRINTS" id="PR00502">
    <property type="entry name" value="NUDIXFAMILY"/>
</dbReference>
<dbReference type="GO" id="GO:0006753">
    <property type="term" value="P:nucleoside phosphate metabolic process"/>
    <property type="evidence" value="ECO:0007669"/>
    <property type="project" value="TreeGrafter"/>
</dbReference>
<accession>A0A2M7QAV0</accession>
<keyword evidence="2 3" id="KW-0378">Hydrolase</keyword>
<dbReference type="Gene3D" id="3.90.79.10">
    <property type="entry name" value="Nucleoside Triphosphate Pyrophosphohydrolase"/>
    <property type="match status" value="1"/>
</dbReference>
<dbReference type="CDD" id="cd03424">
    <property type="entry name" value="NUDIX_ADPRase_Nudt5_UGPPase_Nudt14"/>
    <property type="match status" value="1"/>
</dbReference>
<comment type="cofactor">
    <cofactor evidence="1">
        <name>Mg(2+)</name>
        <dbReference type="ChEBI" id="CHEBI:18420"/>
    </cofactor>
</comment>
<dbReference type="SUPFAM" id="SSF55811">
    <property type="entry name" value="Nudix"/>
    <property type="match status" value="1"/>
</dbReference>
<feature type="domain" description="Nudix hydrolase" evidence="4">
    <location>
        <begin position="39"/>
        <end position="166"/>
    </location>
</feature>